<protein>
    <recommendedName>
        <fullName evidence="4">GPS domain-containing protein</fullName>
    </recommendedName>
</protein>
<keyword evidence="3" id="KW-1185">Reference proteome</keyword>
<evidence type="ECO:0000313" key="2">
    <source>
        <dbReference type="EMBL" id="KAL1519835.1"/>
    </source>
</evidence>
<evidence type="ECO:0000256" key="1">
    <source>
        <dbReference type="SAM" id="MobiDB-lite"/>
    </source>
</evidence>
<dbReference type="Proteomes" id="UP001515480">
    <property type="component" value="Unassembled WGS sequence"/>
</dbReference>
<evidence type="ECO:0008006" key="4">
    <source>
        <dbReference type="Google" id="ProtNLM"/>
    </source>
</evidence>
<sequence>MWYDAALRSASTGGALSIPDGHGLVNGGVFITLPVSPVYSAEAFDVHMFADTNHFALSSFTVELYFNGSLLECASSCTSSYTQNADFNTAIMLSSSDRLAFDVTGARGTTSASDITGSAIHLLTVRLRFKSNAPSGVYDGSMLNLYPRAETLANTGGLAFVSTTVGTQRGVVFDRRDNASKFGQMEVHAPVDRGIFAFMTSAVLNSERLGAKPAVYTPSVIKVNSDTRCNAACEEAVSPTSCSLVDAVGLSRAITVMNTCELVTGQARNESARGVTLQVEYTGDASFSTLVSFDVLSPSRLTISAADSTLNRIEDAAGHLLSSCTNGGATRYPYQSTRLKATAVLMLAQGLTTIEITNLVLFKVDALGVATVGDGSDWNLLLGRAAGTATVFLGTQNASSPQDAPSLRITVSDTPVRVQSMLSRVVTDVTWASSPASAYSYGTVVTVSVLVRQRLAAEGDSGRLFSRVVWSDGASEDVGVATASGLDEMRVVSGTPNVVVHEPQSNSDGVWKLGVAFAASTECVTSVQVNWTVCGSAMASASVPMYIDLPDAKNATLNSSFTVLTAVDDDARLSPIGLPTSTSLTLIVGFSDGSSKDMTADSRVSYSVADGSCGVIDGMSFNVSSMAGSRTAGCSEIVVLATVVVGSSRVTARLAIPLVYVDRITLEFVGYPSYNSHIKLTSLYEVECQSGVYQHAAPLVTARLTDGSSASVTSASRLASSNETVLTVSDFTRLVARVPGSSIVSARFGDKMTASSTLEVHPEAAAVNAVVWGIAEVTSGADQTLLQYFNHSTMTRVSVTFASMSGQLGSLSYHDLGADAFAGWVDISTMLSFSSSRPYAVSVDDVGTLTLKENSESTIEMEVRMACSPSTKMQTTVKANLLPLEQDVDAGAASGFQFQQDLDSNLLPIELRIRGISSVANLAITAFSVKVYGYDTRILTSKTAQGASFVSSGIFSGTESELDGVHDGAEGGLARVLGADAASTVSGGLVGLNVGTLTLAVVGSGVTLVDVEIENLEIFNTHTSTKFAELQYVGALAAVGYASVGIGRRSLAAEGVERPPPELGGYSGIRRRRQRRGLESSCDPCTALVWGDFNGDCNFLPSDISALQRMVLRRVPFASGEGTDPLETLDWTVAPVTSCASFIQLQANPTRDVMDFGVGDPRYLAPKVDSTDNEHLLAASVKKYRLLADMDASCTFSSFTGSTNQELLVVARVVGGDGQNTGTVGADPARTDVLAELRISPSANFFNVSVGALVHSRAPSSGYPASTYSGMGSDQIGILTRLAHRSDGDYELRLQPQDESNSVEFRYEIALMVETKASADVASTALRSKPWLGSSVLPYTNSGFTFRPSTAIAISDLSAAVASQSFASRLPSTFTSSSNGSTLCTRWCTTPTPSSTKYSTTEVATYTSARKSAQTTRRSTTIVATPPSTIAATSAFSTTVRSRWSTSSSPTTSVESGSANPTASIHRSTSASYSYIFSLEASIHGTTLIRSSVEELALAPVSIAAVLRTPTVWIDRQQVSLAVLLSDRNGFASVSSSSVSVDFSIRSPKLMATMDGSCDQLGSGLTYCSTSLERLTGNDGPVEWFASAHAGSADVNVSLKVGATLVSTVALEGSLAFVARPMWYDAALRSASTGGALSIPDGHGLVNGGVFITLPVSPVYSAEAFDVHMFADTNHFALSSFTVELYLNGSLLECASSCTSSYTQNADFNTAIMLSSSDRLAFDVTGARGTTSASDITGSAIHLLTVRLRFKSNAPSGVYDGSMLNLYPRAETLANTGGLAFVSTTVGTQRGVVFDRRDNASKFGQMEVHAPVDRGIFAFMTSAVLNSERLGAKPAVYTPSVIKVNSDTRCNAACEEAVSPTSCSLVDAVGLSRAITVMNTCELVTGQARNESARGVTLQVEYTGDASFSTLVSFDVLSPSRLTISAADSTLNRIEDAAGHLLSSCTNGGATRYPYQSTRLKATAVLMLAQGLTTIEITNLVLFKVDALGVATVGDGSDWNLLLGRAAGTATVFLGTQNASSPQDAPSLRITVSDTPVRVQSMLSRVVTDVTWASSPASAYSYGTVVTVSVLVRQRLAAEGDSGRLFSRVVWSDGASEDVGVATASGLDEMRVVSGTPNVVVHEPQSNSDGVWKLGVAFAASTECVTSVQVNWTVCGSAMASASVPMYIDVPEVTNATIYSLISRLTAVDDDARLSPIGVPTSASLTLIVGFSDGSSKDMTADSRVSYSVDDDACALLDNARHVVAATARTAGCSEIVVLATVAVGSSRVTARLAIPLVYVDRITLEFVGYPSYNSHIKLTSLYEVECQSGVYQHAAPLVTARLTDGSSASVTSASRLASSNETVLTVSDFTRLVARVPGSSIVSARFGDKMTASSTLEVHPEAAAVNAVVWGIAEVTSGADQTLLQYFNHSTMTRVSVTFASMSGQLGSLSYHDLGADAFAGWVDISTMLSFSSSRPYAVSVDDVGTLTLKENSESTIEMEVRMACSPSTKMQTTVKANLLPLEQDVDAGAASGFQFQQDLDSNLLPIELRIRGISSVANLAITAFSVKVYGYDTRILTSKTAQGASFVSSGIFSGTESELDGVHDGAEGGLARVLGADAASTVSGGLVGLNVGTLTLAVVGSGVTLVDVEIENLEIFNTHTSTKFAELQYVGALAAVGYASVGIGRRSLAAEGVERPPPELGGYSGIRRRRQRRGLESSCDPCTALVWGDFNGDCNFLPSDISALQRMVLRRVPFASGEGTDPLETLDWTVAPVTSCASFIQLQANPTRDVMDFGVGDPRYLAPKVDSTDNEHLLAASVKKYRLLADMDASCTFSSFTGSTNQELLVVARVVGGDGQNTGTVGADPARTDVLAELRISPSANFFNVSVGALVHSRAPSSGYPASTYSGMGSDQIGILTRLAHRSDGDYELRLQPQDESNSVEFRYEIALMVETKASADVASTALRSKPWLGSSVLPYTNSGFTFRPVWGGGAQLGGGGSSFLAGRAVLTCASARHHMLRYSL</sequence>
<name>A0AB34JG27_PRYPA</name>
<comment type="caution">
    <text evidence="2">The sequence shown here is derived from an EMBL/GenBank/DDBJ whole genome shotgun (WGS) entry which is preliminary data.</text>
</comment>
<dbReference type="EMBL" id="JBGBPQ010000009">
    <property type="protein sequence ID" value="KAL1519835.1"/>
    <property type="molecule type" value="Genomic_DNA"/>
</dbReference>
<organism evidence="2 3">
    <name type="scientific">Prymnesium parvum</name>
    <name type="common">Toxic golden alga</name>
    <dbReference type="NCBI Taxonomy" id="97485"/>
    <lineage>
        <taxon>Eukaryota</taxon>
        <taxon>Haptista</taxon>
        <taxon>Haptophyta</taxon>
        <taxon>Prymnesiophyceae</taxon>
        <taxon>Prymnesiales</taxon>
        <taxon>Prymnesiaceae</taxon>
        <taxon>Prymnesium</taxon>
    </lineage>
</organism>
<evidence type="ECO:0000313" key="3">
    <source>
        <dbReference type="Proteomes" id="UP001515480"/>
    </source>
</evidence>
<proteinExistence type="predicted"/>
<gene>
    <name evidence="2" type="ORF">AB1Y20_023340</name>
</gene>
<accession>A0AB34JG27</accession>
<feature type="compositionally biased region" description="Low complexity" evidence="1">
    <location>
        <begin position="1443"/>
        <end position="1458"/>
    </location>
</feature>
<feature type="region of interest" description="Disordered" evidence="1">
    <location>
        <begin position="1443"/>
        <end position="1465"/>
    </location>
</feature>
<reference evidence="2 3" key="1">
    <citation type="journal article" date="2024" name="Science">
        <title>Giant polyketide synthase enzymes in the biosynthesis of giant marine polyether toxins.</title>
        <authorList>
            <person name="Fallon T.R."/>
            <person name="Shende V.V."/>
            <person name="Wierzbicki I.H."/>
            <person name="Pendleton A.L."/>
            <person name="Watervoot N.F."/>
            <person name="Auber R.P."/>
            <person name="Gonzalez D.J."/>
            <person name="Wisecaver J.H."/>
            <person name="Moore B.S."/>
        </authorList>
    </citation>
    <scope>NUCLEOTIDE SEQUENCE [LARGE SCALE GENOMIC DNA]</scope>
    <source>
        <strain evidence="2 3">12B1</strain>
    </source>
</reference>